<name>A0A420PJA1_FUSOX</name>
<keyword evidence="1" id="KW-0732">Signal</keyword>
<feature type="chain" id="PRO_5041127284" evidence="1">
    <location>
        <begin position="20"/>
        <end position="50"/>
    </location>
</feature>
<reference evidence="2 3" key="1">
    <citation type="journal article" date="2018" name="Sci. Rep.">
        <title>Characterisation of pathogen-specific regions and novel effector candidates in Fusarium oxysporum f. sp. cepae.</title>
        <authorList>
            <person name="Armitage A.D."/>
            <person name="Taylor A."/>
            <person name="Sobczyk M.K."/>
            <person name="Baxter L."/>
            <person name="Greenfield B.P."/>
            <person name="Bates H.J."/>
            <person name="Wilson F."/>
            <person name="Jackson A.C."/>
            <person name="Ott S."/>
            <person name="Harrison R.J."/>
            <person name="Clarkson J.P."/>
        </authorList>
    </citation>
    <scope>NUCLEOTIDE SEQUENCE [LARGE SCALE GENOMIC DNA]</scope>
    <source>
        <strain evidence="2 3">Fo_A28</strain>
    </source>
</reference>
<dbReference type="EMBL" id="MRCY01000059">
    <property type="protein sequence ID" value="RKL05214.1"/>
    <property type="molecule type" value="Genomic_DNA"/>
</dbReference>
<feature type="signal peptide" evidence="1">
    <location>
        <begin position="1"/>
        <end position="19"/>
    </location>
</feature>
<gene>
    <name evidence="2" type="ORF">BFJ68_g10704</name>
</gene>
<protein>
    <submittedName>
        <fullName evidence="2">Uncharacterized protein</fullName>
    </submittedName>
</protein>
<organism evidence="2 3">
    <name type="scientific">Fusarium oxysporum</name>
    <name type="common">Fusarium vascular wilt</name>
    <dbReference type="NCBI Taxonomy" id="5507"/>
    <lineage>
        <taxon>Eukaryota</taxon>
        <taxon>Fungi</taxon>
        <taxon>Dikarya</taxon>
        <taxon>Ascomycota</taxon>
        <taxon>Pezizomycotina</taxon>
        <taxon>Sordariomycetes</taxon>
        <taxon>Hypocreomycetidae</taxon>
        <taxon>Hypocreales</taxon>
        <taxon>Nectriaceae</taxon>
        <taxon>Fusarium</taxon>
        <taxon>Fusarium oxysporum species complex</taxon>
    </lineage>
</organism>
<sequence length="50" mass="5301">MKLLGLPLLALTLSSTVGAAALHYREVDDVAFNASNPLAEFGIDLELARC</sequence>
<evidence type="ECO:0000313" key="3">
    <source>
        <dbReference type="Proteomes" id="UP000285860"/>
    </source>
</evidence>
<evidence type="ECO:0000256" key="1">
    <source>
        <dbReference type="SAM" id="SignalP"/>
    </source>
</evidence>
<dbReference type="Proteomes" id="UP000285860">
    <property type="component" value="Unassembled WGS sequence"/>
</dbReference>
<proteinExistence type="predicted"/>
<evidence type="ECO:0000313" key="2">
    <source>
        <dbReference type="EMBL" id="RKL05214.1"/>
    </source>
</evidence>
<accession>A0A420PJA1</accession>
<comment type="caution">
    <text evidence="2">The sequence shown here is derived from an EMBL/GenBank/DDBJ whole genome shotgun (WGS) entry which is preliminary data.</text>
</comment>
<dbReference type="AlphaFoldDB" id="A0A420PJA1"/>